<feature type="domain" description="Rieske" evidence="8">
    <location>
        <begin position="201"/>
        <end position="292"/>
    </location>
</feature>
<evidence type="ECO:0000256" key="3">
    <source>
        <dbReference type="ARBA" id="ARBA00023004"/>
    </source>
</evidence>
<gene>
    <name evidence="9" type="ORF">Q5761_01465</name>
</gene>
<protein>
    <submittedName>
        <fullName evidence="9">Rieske (2Fe-2S) protein</fullName>
    </submittedName>
</protein>
<sequence length="320" mass="31909">MADDRERGPESEGGAGAGQPDAKDARPAGEAPAGSAGRSGGAEAAGGAESAGGAGSGAERPAAAAPSVGGRQAAGSPAGGTGPAAAGAAGPQGHRGAGTPSKVDPEKLAAAKAAAARAAAAKAAGGGAGGGAAATAAGGVARPAARAGGHGAAARRDEPVTRRDFLHWALWGSALLWLGHFAGSFANYFWPRKVGFFGQKINIGPASNFPVGSVTKIDAGKFYLVHVEEGMIALYWRCTHLGCTVPWKPEERPDAGGCFCCPCHGSQFNKVGEKIGGPAPRPMDYFPIEIDEAGNVWVDTGRVQQRTAFSPDQLTPVPRA</sequence>
<dbReference type="PROSITE" id="PS51296">
    <property type="entry name" value="RIESKE"/>
    <property type="match status" value="1"/>
</dbReference>
<keyword evidence="5" id="KW-1015">Disulfide bond</keyword>
<evidence type="ECO:0000256" key="7">
    <source>
        <dbReference type="SAM" id="MobiDB-lite"/>
    </source>
</evidence>
<feature type="region of interest" description="Disordered" evidence="7">
    <location>
        <begin position="1"/>
        <end position="103"/>
    </location>
</feature>
<keyword evidence="10" id="KW-1185">Reference proteome</keyword>
<dbReference type="Proteomes" id="UP001304683">
    <property type="component" value="Chromosome"/>
</dbReference>
<comment type="cofactor">
    <cofactor evidence="6">
        <name>[2Fe-2S] cluster</name>
        <dbReference type="ChEBI" id="CHEBI:190135"/>
    </cofactor>
</comment>
<dbReference type="SUPFAM" id="SSF50022">
    <property type="entry name" value="ISP domain"/>
    <property type="match status" value="1"/>
</dbReference>
<proteinExistence type="predicted"/>
<dbReference type="PRINTS" id="PR00162">
    <property type="entry name" value="RIESKE"/>
</dbReference>
<feature type="compositionally biased region" description="Basic and acidic residues" evidence="7">
    <location>
        <begin position="1"/>
        <end position="10"/>
    </location>
</feature>
<name>A0ABZ0QSH4_9FIRM</name>
<feature type="compositionally biased region" description="Gly residues" evidence="7">
    <location>
        <begin position="37"/>
        <end position="56"/>
    </location>
</feature>
<evidence type="ECO:0000256" key="5">
    <source>
        <dbReference type="ARBA" id="ARBA00023157"/>
    </source>
</evidence>
<dbReference type="RefSeq" id="WP_318750906.1">
    <property type="nucleotide sequence ID" value="NZ_CP132508.1"/>
</dbReference>
<accession>A0ABZ0QSH4</accession>
<keyword evidence="4" id="KW-0411">Iron-sulfur</keyword>
<dbReference type="InterPro" id="IPR014349">
    <property type="entry name" value="Rieske_Fe-S_prot"/>
</dbReference>
<evidence type="ECO:0000256" key="6">
    <source>
        <dbReference type="ARBA" id="ARBA00034078"/>
    </source>
</evidence>
<keyword evidence="2" id="KW-0479">Metal-binding</keyword>
<evidence type="ECO:0000259" key="8">
    <source>
        <dbReference type="PROSITE" id="PS51296"/>
    </source>
</evidence>
<evidence type="ECO:0000256" key="4">
    <source>
        <dbReference type="ARBA" id="ARBA00023014"/>
    </source>
</evidence>
<keyword evidence="1" id="KW-0001">2Fe-2S</keyword>
<evidence type="ECO:0000256" key="2">
    <source>
        <dbReference type="ARBA" id="ARBA00022723"/>
    </source>
</evidence>
<dbReference type="Pfam" id="PF00355">
    <property type="entry name" value="Rieske"/>
    <property type="match status" value="1"/>
</dbReference>
<dbReference type="InterPro" id="IPR036922">
    <property type="entry name" value="Rieske_2Fe-2S_sf"/>
</dbReference>
<evidence type="ECO:0000313" key="9">
    <source>
        <dbReference type="EMBL" id="WPD19368.1"/>
    </source>
</evidence>
<dbReference type="InterPro" id="IPR017941">
    <property type="entry name" value="Rieske_2Fe-2S"/>
</dbReference>
<dbReference type="InterPro" id="IPR005805">
    <property type="entry name" value="Rieske_Fe-S_prot_C"/>
</dbReference>
<evidence type="ECO:0000256" key="1">
    <source>
        <dbReference type="ARBA" id="ARBA00022714"/>
    </source>
</evidence>
<feature type="compositionally biased region" description="Low complexity" evidence="7">
    <location>
        <begin position="83"/>
        <end position="98"/>
    </location>
</feature>
<organism evidence="9 10">
    <name type="scientific">Thermaerobacter composti</name>
    <dbReference type="NCBI Taxonomy" id="554949"/>
    <lineage>
        <taxon>Bacteria</taxon>
        <taxon>Bacillati</taxon>
        <taxon>Bacillota</taxon>
        <taxon>Clostridia</taxon>
        <taxon>Eubacteriales</taxon>
        <taxon>Clostridiales Family XVII. Incertae Sedis</taxon>
        <taxon>Thermaerobacter</taxon>
    </lineage>
</organism>
<reference evidence="9 10" key="1">
    <citation type="submission" date="2023-08" db="EMBL/GenBank/DDBJ databases">
        <title>Genome sequence of Thermaerobacter compostii strain Ins1, a spore-forming filamentous bacterium isolated from a deep geothermal reservoir.</title>
        <authorList>
            <person name="Bregnard D."/>
            <person name="Gonzalez D."/>
            <person name="Junier P."/>
        </authorList>
    </citation>
    <scope>NUCLEOTIDE SEQUENCE [LARGE SCALE GENOMIC DNA]</scope>
    <source>
        <strain evidence="9 10">Ins1</strain>
    </source>
</reference>
<dbReference type="EMBL" id="CP132508">
    <property type="protein sequence ID" value="WPD19368.1"/>
    <property type="molecule type" value="Genomic_DNA"/>
</dbReference>
<feature type="compositionally biased region" description="Low complexity" evidence="7">
    <location>
        <begin position="57"/>
        <end position="66"/>
    </location>
</feature>
<keyword evidence="3" id="KW-0408">Iron</keyword>
<dbReference type="Gene3D" id="2.102.10.10">
    <property type="entry name" value="Rieske [2Fe-2S] iron-sulphur domain"/>
    <property type="match status" value="1"/>
</dbReference>
<dbReference type="PANTHER" id="PTHR10134">
    <property type="entry name" value="CYTOCHROME B-C1 COMPLEX SUBUNIT RIESKE, MITOCHONDRIAL"/>
    <property type="match status" value="1"/>
</dbReference>
<dbReference type="CDD" id="cd03467">
    <property type="entry name" value="Rieske"/>
    <property type="match status" value="1"/>
</dbReference>
<evidence type="ECO:0000313" key="10">
    <source>
        <dbReference type="Proteomes" id="UP001304683"/>
    </source>
</evidence>